<dbReference type="Gene3D" id="1.25.40.10">
    <property type="entry name" value="Tetratricopeptide repeat domain"/>
    <property type="match status" value="2"/>
</dbReference>
<comment type="caution">
    <text evidence="1">The sequence shown here is derived from an EMBL/GenBank/DDBJ whole genome shotgun (WGS) entry which is preliminary data.</text>
</comment>
<name>A0ABU2PP28_9ACTN</name>
<dbReference type="InterPro" id="IPR009003">
    <property type="entry name" value="Peptidase_S1_PA"/>
</dbReference>
<dbReference type="PANTHER" id="PTHR19959">
    <property type="entry name" value="KINESIN LIGHT CHAIN"/>
    <property type="match status" value="1"/>
</dbReference>
<dbReference type="Gene3D" id="2.40.10.10">
    <property type="entry name" value="Trypsin-like serine proteases"/>
    <property type="match status" value="1"/>
</dbReference>
<evidence type="ECO:0008006" key="3">
    <source>
        <dbReference type="Google" id="ProtNLM"/>
    </source>
</evidence>
<accession>A0ABU2PP28</accession>
<reference evidence="2" key="1">
    <citation type="submission" date="2023-07" db="EMBL/GenBank/DDBJ databases">
        <title>30 novel species of actinomycetes from the DSMZ collection.</title>
        <authorList>
            <person name="Nouioui I."/>
        </authorList>
    </citation>
    <scope>NUCLEOTIDE SEQUENCE [LARGE SCALE GENOMIC DNA]</scope>
    <source>
        <strain evidence="2">DSM 41636</strain>
    </source>
</reference>
<proteinExistence type="predicted"/>
<dbReference type="SUPFAM" id="SSF48452">
    <property type="entry name" value="TPR-like"/>
    <property type="match status" value="1"/>
</dbReference>
<dbReference type="SUPFAM" id="SSF50494">
    <property type="entry name" value="Trypsin-like serine proteases"/>
    <property type="match status" value="1"/>
</dbReference>
<dbReference type="PANTHER" id="PTHR19959:SF119">
    <property type="entry name" value="FUNGAL LIPASE-LIKE DOMAIN-CONTAINING PROTEIN"/>
    <property type="match status" value="1"/>
</dbReference>
<keyword evidence="2" id="KW-1185">Reference proteome</keyword>
<dbReference type="Proteomes" id="UP001183881">
    <property type="component" value="Unassembled WGS sequence"/>
</dbReference>
<dbReference type="InterPro" id="IPR011990">
    <property type="entry name" value="TPR-like_helical_dom_sf"/>
</dbReference>
<evidence type="ECO:0000313" key="1">
    <source>
        <dbReference type="EMBL" id="MDT0393912.1"/>
    </source>
</evidence>
<dbReference type="EMBL" id="JAVRFA010000003">
    <property type="protein sequence ID" value="MDT0393912.1"/>
    <property type="molecule type" value="Genomic_DNA"/>
</dbReference>
<gene>
    <name evidence="1" type="ORF">RM705_04215</name>
</gene>
<dbReference type="RefSeq" id="WP_311641424.1">
    <property type="nucleotide sequence ID" value="NZ_JAVRFA010000003.1"/>
</dbReference>
<organism evidence="1 2">
    <name type="scientific">Streptomyces edwardsiae</name>
    <dbReference type="NCBI Taxonomy" id="3075527"/>
    <lineage>
        <taxon>Bacteria</taxon>
        <taxon>Bacillati</taxon>
        <taxon>Actinomycetota</taxon>
        <taxon>Actinomycetes</taxon>
        <taxon>Kitasatosporales</taxon>
        <taxon>Streptomycetaceae</taxon>
        <taxon>Streptomyces</taxon>
    </lineage>
</organism>
<protein>
    <recommendedName>
        <fullName evidence="3">Tetratricopeptide repeat protein</fullName>
    </recommendedName>
</protein>
<evidence type="ECO:0000313" key="2">
    <source>
        <dbReference type="Proteomes" id="UP001183881"/>
    </source>
</evidence>
<dbReference type="Pfam" id="PF13365">
    <property type="entry name" value="Trypsin_2"/>
    <property type="match status" value="1"/>
</dbReference>
<dbReference type="InterPro" id="IPR043504">
    <property type="entry name" value="Peptidase_S1_PA_chymotrypsin"/>
</dbReference>
<sequence length="1100" mass="120941">MSLGRAVLVRTVQDGRTSYGSGCVVAPGLVLTAAHLVPALPADARVVVEQPHRAVEPLPADIVWRRYDDDVDAALLALPQDSLRHPPVRWGEFVTELPDRGADTAGFPRMQRASGTRYLEQARGRIHPGTGLPGRRHEILVDTSPVWSGDEPPGITPWSGMSGAAVFHEELLIGVVRHDRRPAGDSRLTATRAVDLLDDPGFRAAVRAATGVRPLPEPAELVRILAPLVPRSDDRSPATLLRADAEVVPFHGREREQDELVKWCEEDGPQVAALILAGAGGQGKSRLARWLVTRMTERGWVAGQLDRPGGMGEPSVEDLSVLTSVRRELLLVIDYAEGRPRELREFLRLVHRRSPSTPKVRLLLVARAPGAWNKDPMRADAPVRSTLSEAPVIELGPIAAPARNRQDAFRTAVEHFGRRLDLMSAAQPPTDTNGAPTQWAEVARCLPVPGTLGEDRYGNPLDLQMAALTALLDQGTGHTTGVSDTPLEERLLDHEAAYWDWASPTYRVDMSSEQLKRAVAAATLCGAADRGEALRTVSLVPELPAAQHSDITLLLHKLYPPPPERYWGRLQPDRIAEFLAWQAVEEHEEFLAAMLSGATAAQQEQLLIDLVRASLGHERAGRIKEGARLLLRIETVAEEVGRPHAEALRGCLSALPEWDSPPLVRFARWLTGCLAEAFEDRAVPQDAMERLRHTADLAWAWHQRWSWSTSLEDPGGTREWVLEAVVLRRTLVEADASAHLPELASSLHGLGYHYSMRGDIDAALVAERECVGILDGLTRADPRTHEAQLASALHNLSVTCRDLGYARTADFALEEAVKIRTRLMEPAPDRHRPSFAMTLAVLARAHGQQGRRRLAVAAAQGAVLHYRQAAAQDPVWGRPLLAWALSVLAAYRAQMPDARDQSDAIARAEEAAAIRRVRAEHYPEAFAIDYAWALDDLVDSCLTVEQPMKALPHALEAVRIWQDLAESGPAARTENLAEAWRTLADVYRRLGDRGRALAAVRRAVGLCRRLPDAASESHRHTLARHLWTWASICLDTADPRNAAHLVAGIRPAQESLAILRQLHHGRHRYPDGSAFGATGTLHALETRLSRTTSHTTEDLR</sequence>